<name>A0A0B4XPP4_9GAMM</name>
<dbReference type="NCBIfam" id="TIGR01707">
    <property type="entry name" value="gspI"/>
    <property type="match status" value="1"/>
</dbReference>
<dbReference type="Gene3D" id="3.30.1300.30">
    <property type="entry name" value="GSPII I/J protein-like"/>
    <property type="match status" value="1"/>
</dbReference>
<evidence type="ECO:0000256" key="9">
    <source>
        <dbReference type="RuleBase" id="RU368030"/>
    </source>
</evidence>
<dbReference type="InterPro" id="IPR045584">
    <property type="entry name" value="Pilin-like"/>
</dbReference>
<dbReference type="RefSeq" id="WP_008737715.1">
    <property type="nucleotide sequence ID" value="NZ_CP004387.1"/>
</dbReference>
<dbReference type="NCBIfam" id="TIGR02532">
    <property type="entry name" value="IV_pilin_GFxxxE"/>
    <property type="match status" value="1"/>
</dbReference>
<keyword evidence="7" id="KW-1133">Transmembrane helix</keyword>
<evidence type="ECO:0000313" key="13">
    <source>
        <dbReference type="Proteomes" id="UP000006764"/>
    </source>
</evidence>
<dbReference type="GO" id="GO:0015627">
    <property type="term" value="C:type II protein secretion system complex"/>
    <property type="evidence" value="ECO:0007669"/>
    <property type="project" value="UniProtKB-UniRule"/>
</dbReference>
<keyword evidence="4 9" id="KW-0488">Methylation</keyword>
<evidence type="ECO:0000313" key="12">
    <source>
        <dbReference type="EMBL" id="AJD48232.1"/>
    </source>
</evidence>
<dbReference type="GO" id="GO:0015628">
    <property type="term" value="P:protein secretion by the type II secretion system"/>
    <property type="evidence" value="ECO:0007669"/>
    <property type="project" value="UniProtKB-UniRule"/>
</dbReference>
<dbReference type="EMBL" id="CP004387">
    <property type="protein sequence ID" value="AJD48232.1"/>
    <property type="molecule type" value="Genomic_DNA"/>
</dbReference>
<evidence type="ECO:0000256" key="5">
    <source>
        <dbReference type="ARBA" id="ARBA00022519"/>
    </source>
</evidence>
<dbReference type="GO" id="GO:0005886">
    <property type="term" value="C:plasma membrane"/>
    <property type="evidence" value="ECO:0007669"/>
    <property type="project" value="UniProtKB-SubCell"/>
</dbReference>
<sequence length="150" mass="16326">MKQRGFTLLEVLVALGVLVFGVMALMQSMSTAAVNTVMLDERTQAYMVASDKLVEMQVYQQWPENGTQDEKLEPPEDDEHGRTWQIRTIISNGPYPDTRRVDIEVGPESRLGGDRQVIYILTSLLGRPAPETTATGDDPGSGGEGGGGES</sequence>
<keyword evidence="6" id="KW-0812">Transmembrane</keyword>
<dbReference type="InterPro" id="IPR012902">
    <property type="entry name" value="N_methyl_site"/>
</dbReference>
<dbReference type="PANTHER" id="PTHR38779:SF2">
    <property type="entry name" value="TYPE II SECRETION SYSTEM PROTEIN I-RELATED"/>
    <property type="match status" value="1"/>
</dbReference>
<dbReference type="HOGENOM" id="CLU_121289_5_0_6"/>
<comment type="subcellular location">
    <subcellularLocation>
        <location evidence="1 9">Cell inner membrane</location>
        <topology evidence="1 9">Single-pass membrane protein</topology>
    </subcellularLocation>
</comment>
<comment type="similarity">
    <text evidence="2 9">Belongs to the GSP I family.</text>
</comment>
<comment type="function">
    <text evidence="9">Component of the type II secretion system required for the energy-dependent secretion of extracellular factors such as proteases and toxins from the periplasm.</text>
</comment>
<reference evidence="12 13" key="1">
    <citation type="journal article" date="2012" name="J. Bacteriol.">
        <title>Genome sequence of an alkane-degrading bacterium, Alcanivorax pacificus type strain W11-5, isolated from deep sea sediment.</title>
        <authorList>
            <person name="Lai Q."/>
            <person name="Shao Z."/>
        </authorList>
    </citation>
    <scope>NUCLEOTIDE SEQUENCE [LARGE SCALE GENOMIC DNA]</scope>
    <source>
        <strain evidence="12 13">W11-5</strain>
    </source>
</reference>
<dbReference type="Pfam" id="PF02501">
    <property type="entry name" value="T2SSI"/>
    <property type="match status" value="1"/>
</dbReference>
<evidence type="ECO:0000256" key="7">
    <source>
        <dbReference type="ARBA" id="ARBA00022989"/>
    </source>
</evidence>
<feature type="region of interest" description="Disordered" evidence="10">
    <location>
        <begin position="126"/>
        <end position="150"/>
    </location>
</feature>
<dbReference type="PROSITE" id="PS00409">
    <property type="entry name" value="PROKAR_NTER_METHYL"/>
    <property type="match status" value="1"/>
</dbReference>
<dbReference type="KEGG" id="apac:S7S_09090"/>
<comment type="subunit">
    <text evidence="9">Type II secretion is composed of four main components: the outer membrane complex, the inner membrane complex, the cytoplasmic secretion ATPase and the periplasm-spanning pseudopilus.</text>
</comment>
<dbReference type="PANTHER" id="PTHR38779">
    <property type="entry name" value="TYPE II SECRETION SYSTEM PROTEIN I-RELATED"/>
    <property type="match status" value="1"/>
</dbReference>
<feature type="compositionally biased region" description="Basic and acidic residues" evidence="10">
    <location>
        <begin position="68"/>
        <end position="81"/>
    </location>
</feature>
<evidence type="ECO:0000259" key="11">
    <source>
        <dbReference type="Pfam" id="PF02501"/>
    </source>
</evidence>
<evidence type="ECO:0000256" key="10">
    <source>
        <dbReference type="SAM" id="MobiDB-lite"/>
    </source>
</evidence>
<evidence type="ECO:0000256" key="6">
    <source>
        <dbReference type="ARBA" id="ARBA00022692"/>
    </source>
</evidence>
<protein>
    <recommendedName>
        <fullName evidence="9">Type II secretion system protein I</fullName>
        <shortName evidence="9">T2SS minor pseudopilin I</shortName>
    </recommendedName>
</protein>
<evidence type="ECO:0000256" key="4">
    <source>
        <dbReference type="ARBA" id="ARBA00022481"/>
    </source>
</evidence>
<keyword evidence="5 9" id="KW-0997">Cell inner membrane</keyword>
<comment type="PTM">
    <text evidence="9">Cleaved by prepilin peptidase.</text>
</comment>
<dbReference type="InterPro" id="IPR003413">
    <property type="entry name" value="T2SS_GspI_C"/>
</dbReference>
<feature type="domain" description="Type II secretion system protein GspI C-terminal" evidence="11">
    <location>
        <begin position="39"/>
        <end position="123"/>
    </location>
</feature>
<feature type="compositionally biased region" description="Gly residues" evidence="10">
    <location>
        <begin position="139"/>
        <end position="150"/>
    </location>
</feature>
<dbReference type="InterPro" id="IPR010052">
    <property type="entry name" value="T2SS_protein-GspI"/>
</dbReference>
<dbReference type="STRING" id="391936.S7S_09090"/>
<keyword evidence="13" id="KW-1185">Reference proteome</keyword>
<organism evidence="12 13">
    <name type="scientific">Isoalcanivorax pacificus W11-5</name>
    <dbReference type="NCBI Taxonomy" id="391936"/>
    <lineage>
        <taxon>Bacteria</taxon>
        <taxon>Pseudomonadati</taxon>
        <taxon>Pseudomonadota</taxon>
        <taxon>Gammaproteobacteria</taxon>
        <taxon>Oceanospirillales</taxon>
        <taxon>Alcanivoracaceae</taxon>
        <taxon>Isoalcanivorax</taxon>
    </lineage>
</organism>
<dbReference type="AlphaFoldDB" id="A0A0B4XPP4"/>
<evidence type="ECO:0000256" key="2">
    <source>
        <dbReference type="ARBA" id="ARBA00008358"/>
    </source>
</evidence>
<keyword evidence="8" id="KW-0472">Membrane</keyword>
<dbReference type="Proteomes" id="UP000006764">
    <property type="component" value="Chromosome"/>
</dbReference>
<gene>
    <name evidence="12" type="ORF">S7S_09090</name>
</gene>
<dbReference type="Pfam" id="PF07963">
    <property type="entry name" value="N_methyl"/>
    <property type="match status" value="1"/>
</dbReference>
<keyword evidence="3" id="KW-1003">Cell membrane</keyword>
<proteinExistence type="inferred from homology"/>
<feature type="region of interest" description="Disordered" evidence="10">
    <location>
        <begin position="62"/>
        <end position="81"/>
    </location>
</feature>
<dbReference type="OrthoDB" id="6121517at2"/>
<evidence type="ECO:0000256" key="3">
    <source>
        <dbReference type="ARBA" id="ARBA00022475"/>
    </source>
</evidence>
<evidence type="ECO:0000256" key="8">
    <source>
        <dbReference type="ARBA" id="ARBA00023136"/>
    </source>
</evidence>
<evidence type="ECO:0000256" key="1">
    <source>
        <dbReference type="ARBA" id="ARBA00004377"/>
    </source>
</evidence>
<dbReference type="SUPFAM" id="SSF54523">
    <property type="entry name" value="Pili subunits"/>
    <property type="match status" value="1"/>
</dbReference>
<accession>A0A0B4XPP4</accession>